<sequence length="608" mass="68891">MVLYRKLLYRPFYSCCIRQLSSEAFKNTPKNETSLAPIYRLASQWPNNIAVVDKFGEHTYSSIFNSSVILSKIIEKSLHGEIQERVAILCPNDAFYVVAQWASWISGQIIVPLSPLHPAAMLEYFINDSDAKVILTTAQFENIVRPLAEKFNQKYLLLEDHITLDFKPLGKTSFEEDNKVEMLNIDNNISDDQFFDSNAMIIYTSGSTGSPKGVLLTHNNLNTQINCLKTAWNWSNKDVILHALPLNHIHGIVNALMCPLHTGARCVMLPKFNATDVWTWLLAIEQYYGYRVNMFMGVPTMYVKLIENYEKMFEKNDRMVEYVKAVCSQKIRLMVSGSAPLPSTLFSRWEQITGHKLLERYGMSEIGMALSNPLNGERKPGFVGQPLPGVNVRIVKDNIILLEGHDKNIKIINSVKDDNNEGYCGDLQIKGKNVFKEYWRKPESTKKEFTEDGWFKTGKSICIKTCSVYPNNSLFCFSGDSVKYVDNSFQILGRTSIDIIKTGGYKVSALFVETIMLQNKVIKDIAVVGLPDSTWGQRIGALIVIDGNENNVEHKKIKKDLKSWAETVLPPYSIPTVINIVDEVPRNALGKVDKKSLLKNSFSKYLES</sequence>
<dbReference type="Gene3D" id="3.30.300.30">
    <property type="match status" value="1"/>
</dbReference>
<reference evidence="4" key="2">
    <citation type="submission" date="2022-10" db="EMBL/GenBank/DDBJ databases">
        <authorList>
            <consortium name="ENA_rothamsted_submissions"/>
            <consortium name="culmorum"/>
            <person name="King R."/>
        </authorList>
    </citation>
    <scope>NUCLEOTIDE SEQUENCE</scope>
</reference>
<feature type="domain" description="AMP-binding enzyme C-terminal" evidence="3">
    <location>
        <begin position="512"/>
        <end position="591"/>
    </location>
</feature>
<dbReference type="AlphaFoldDB" id="A0A9P0JL11"/>
<dbReference type="Proteomes" id="UP001154329">
    <property type="component" value="Chromosome 4"/>
</dbReference>
<dbReference type="GO" id="GO:0031956">
    <property type="term" value="F:medium-chain fatty acid-CoA ligase activity"/>
    <property type="evidence" value="ECO:0007669"/>
    <property type="project" value="TreeGrafter"/>
</dbReference>
<evidence type="ECO:0008006" key="6">
    <source>
        <dbReference type="Google" id="ProtNLM"/>
    </source>
</evidence>
<dbReference type="Pfam" id="PF00501">
    <property type="entry name" value="AMP-binding"/>
    <property type="match status" value="1"/>
</dbReference>
<dbReference type="InterPro" id="IPR000873">
    <property type="entry name" value="AMP-dep_synth/lig_dom"/>
</dbReference>
<dbReference type="Gene3D" id="3.40.50.12780">
    <property type="entry name" value="N-terminal domain of ligase-like"/>
    <property type="match status" value="1"/>
</dbReference>
<evidence type="ECO:0000313" key="4">
    <source>
        <dbReference type="EMBL" id="CAH1738215.1"/>
    </source>
</evidence>
<evidence type="ECO:0000313" key="5">
    <source>
        <dbReference type="Proteomes" id="UP001154329"/>
    </source>
</evidence>
<name>A0A9P0JL11_APHGO</name>
<evidence type="ECO:0000259" key="3">
    <source>
        <dbReference type="Pfam" id="PF13193"/>
    </source>
</evidence>
<dbReference type="PANTHER" id="PTHR43201">
    <property type="entry name" value="ACYL-COA SYNTHETASE"/>
    <property type="match status" value="1"/>
</dbReference>
<dbReference type="InterPro" id="IPR045851">
    <property type="entry name" value="AMP-bd_C_sf"/>
</dbReference>
<evidence type="ECO:0000259" key="2">
    <source>
        <dbReference type="Pfam" id="PF00501"/>
    </source>
</evidence>
<dbReference type="InterPro" id="IPR042099">
    <property type="entry name" value="ANL_N_sf"/>
</dbReference>
<dbReference type="GO" id="GO:0006631">
    <property type="term" value="P:fatty acid metabolic process"/>
    <property type="evidence" value="ECO:0007669"/>
    <property type="project" value="TreeGrafter"/>
</dbReference>
<dbReference type="CDD" id="cd05941">
    <property type="entry name" value="MCS"/>
    <property type="match status" value="1"/>
</dbReference>
<protein>
    <recommendedName>
        <fullName evidence="6">Acyl-CoA synthetase family member 3, mitochondrial</fullName>
    </recommendedName>
</protein>
<dbReference type="EMBL" id="OU899037">
    <property type="protein sequence ID" value="CAH1738215.1"/>
    <property type="molecule type" value="Genomic_DNA"/>
</dbReference>
<accession>A0A9P0JL11</accession>
<dbReference type="InterPro" id="IPR020845">
    <property type="entry name" value="AMP-binding_CS"/>
</dbReference>
<gene>
    <name evidence="4" type="ORF">APHIGO_LOCUS11605</name>
</gene>
<proteinExistence type="inferred from homology"/>
<dbReference type="SUPFAM" id="SSF56801">
    <property type="entry name" value="Acetyl-CoA synthetase-like"/>
    <property type="match status" value="1"/>
</dbReference>
<comment type="similarity">
    <text evidence="1">Belongs to the ATP-dependent AMP-binding enzyme family.</text>
</comment>
<feature type="domain" description="AMP-dependent synthetase/ligase" evidence="2">
    <location>
        <begin position="42"/>
        <end position="439"/>
    </location>
</feature>
<keyword evidence="5" id="KW-1185">Reference proteome</keyword>
<dbReference type="PROSITE" id="PS00455">
    <property type="entry name" value="AMP_BINDING"/>
    <property type="match status" value="1"/>
</dbReference>
<organism evidence="4 5">
    <name type="scientific">Aphis gossypii</name>
    <name type="common">Cotton aphid</name>
    <dbReference type="NCBI Taxonomy" id="80765"/>
    <lineage>
        <taxon>Eukaryota</taxon>
        <taxon>Metazoa</taxon>
        <taxon>Ecdysozoa</taxon>
        <taxon>Arthropoda</taxon>
        <taxon>Hexapoda</taxon>
        <taxon>Insecta</taxon>
        <taxon>Pterygota</taxon>
        <taxon>Neoptera</taxon>
        <taxon>Paraneoptera</taxon>
        <taxon>Hemiptera</taxon>
        <taxon>Sternorrhyncha</taxon>
        <taxon>Aphidomorpha</taxon>
        <taxon>Aphidoidea</taxon>
        <taxon>Aphididae</taxon>
        <taxon>Aphidini</taxon>
        <taxon>Aphis</taxon>
        <taxon>Aphis</taxon>
    </lineage>
</organism>
<evidence type="ECO:0000256" key="1">
    <source>
        <dbReference type="ARBA" id="ARBA00006432"/>
    </source>
</evidence>
<dbReference type="InterPro" id="IPR025110">
    <property type="entry name" value="AMP-bd_C"/>
</dbReference>
<dbReference type="Pfam" id="PF13193">
    <property type="entry name" value="AMP-binding_C"/>
    <property type="match status" value="1"/>
</dbReference>
<dbReference type="PANTHER" id="PTHR43201:SF8">
    <property type="entry name" value="ACYL-COA SYNTHETASE FAMILY MEMBER 3"/>
    <property type="match status" value="1"/>
</dbReference>
<reference evidence="4" key="1">
    <citation type="submission" date="2022-02" db="EMBL/GenBank/DDBJ databases">
        <authorList>
            <person name="King R."/>
        </authorList>
    </citation>
    <scope>NUCLEOTIDE SEQUENCE</scope>
</reference>